<dbReference type="Proteomes" id="UP000028681">
    <property type="component" value="Plasmid 1"/>
</dbReference>
<dbReference type="HOGENOM" id="CLU_3343103_0_0_6"/>
<gene>
    <name evidence="1" type="ORF">ETEE_p1056</name>
</gene>
<sequence>MFNAVPIFIEPYFNTIVSYNNIVNGFRLSIVMVKKDQ</sequence>
<evidence type="ECO:0000313" key="2">
    <source>
        <dbReference type="Proteomes" id="UP000028681"/>
    </source>
</evidence>
<accession>A0A076LVG0</accession>
<geneLocation type="plasmid" evidence="1 2">
    <name>1</name>
</geneLocation>
<dbReference type="AlphaFoldDB" id="A0A076LVG0"/>
<keyword evidence="1" id="KW-0614">Plasmid</keyword>
<protein>
    <submittedName>
        <fullName evidence="1">Uncharacterized protein</fullName>
    </submittedName>
</protein>
<dbReference type="KEGG" id="ete:ETEE_p1056"/>
<reference evidence="1 2" key="1">
    <citation type="journal article" date="2012" name="PLoS ONE">
        <title>Edwardsiella comparative phylogenomics reveal the new intra/inter-species taxonomic relationships, virulence evolution and niche adaptation mechanisms.</title>
        <authorList>
            <person name="Yang M."/>
            <person name="Lv Y."/>
            <person name="Xiao J."/>
            <person name="Wu H."/>
            <person name="Zheng H."/>
            <person name="Liu Q."/>
            <person name="Zhang Y."/>
            <person name="Wang Q."/>
        </authorList>
    </citation>
    <scope>NUCLEOTIDE SEQUENCE [LARGE SCALE GENOMIC DNA]</scope>
    <source>
        <strain evidence="2">080813</strain>
        <plasmid evidence="2">Plasmid 1</plasmid>
    </source>
</reference>
<name>A0A076LVG0_9GAMM</name>
<organism evidence="1 2">
    <name type="scientific">Edwardsiella anguillarum ET080813</name>
    <dbReference type="NCBI Taxonomy" id="667120"/>
    <lineage>
        <taxon>Bacteria</taxon>
        <taxon>Pseudomonadati</taxon>
        <taxon>Pseudomonadota</taxon>
        <taxon>Gammaproteobacteria</taxon>
        <taxon>Enterobacterales</taxon>
        <taxon>Hafniaceae</taxon>
        <taxon>Edwardsiella</taxon>
    </lineage>
</organism>
<proteinExistence type="predicted"/>
<evidence type="ECO:0000313" key="1">
    <source>
        <dbReference type="EMBL" id="AIJ10647.1"/>
    </source>
</evidence>
<dbReference type="EMBL" id="CP006665">
    <property type="protein sequence ID" value="AIJ10647.1"/>
    <property type="molecule type" value="Genomic_DNA"/>
</dbReference>